<evidence type="ECO:0000313" key="2">
    <source>
        <dbReference type="EMBL" id="WUT86457.1"/>
    </source>
</evidence>
<protein>
    <recommendedName>
        <fullName evidence="4">Secreted protein</fullName>
    </recommendedName>
</protein>
<dbReference type="Proteomes" id="UP001432060">
    <property type="component" value="Chromosome"/>
</dbReference>
<evidence type="ECO:0008006" key="4">
    <source>
        <dbReference type="Google" id="ProtNLM"/>
    </source>
</evidence>
<evidence type="ECO:0000313" key="3">
    <source>
        <dbReference type="Proteomes" id="UP001432060"/>
    </source>
</evidence>
<evidence type="ECO:0000256" key="1">
    <source>
        <dbReference type="SAM" id="SignalP"/>
    </source>
</evidence>
<feature type="signal peptide" evidence="1">
    <location>
        <begin position="1"/>
        <end position="31"/>
    </location>
</feature>
<sequence length="278" mass="30295">MAVAARGWIAGAAAVTLAVSLSGFDSTPASGAVPATTWQQECPLASEKVPEPMGYEGVYDQFTDAARTCSVIHNTSPGVLWIKVDPPNTAVFLNGSTTPIEPKGWFVNAGALAIGETSDTQVPILNDGYAVIQQRAPGHFTFWMADRQSQWKSEFAFQVSKFTFNRIPYASWLSARVNLQHTIQECASAATALWERLSTTERPAPMQDVIDQLGAAKETVDACKPIHKAFDPPPEERAPRAAWVDFMDRVKAKGTAWADDLIEFLIHHPGSISRLPRA</sequence>
<feature type="chain" id="PRO_5046291322" description="Secreted protein" evidence="1">
    <location>
        <begin position="32"/>
        <end position="278"/>
    </location>
</feature>
<name>A0ABZ1XU81_9ACTN</name>
<dbReference type="RefSeq" id="WP_329402792.1">
    <property type="nucleotide sequence ID" value="NZ_CP109019.1"/>
</dbReference>
<gene>
    <name evidence="2" type="ORF">OG515_31785</name>
</gene>
<proteinExistence type="predicted"/>
<dbReference type="EMBL" id="CP109019">
    <property type="protein sequence ID" value="WUT86457.1"/>
    <property type="molecule type" value="Genomic_DNA"/>
</dbReference>
<keyword evidence="1" id="KW-0732">Signal</keyword>
<keyword evidence="3" id="KW-1185">Reference proteome</keyword>
<reference evidence="2" key="1">
    <citation type="submission" date="2022-10" db="EMBL/GenBank/DDBJ databases">
        <title>The complete genomes of actinobacterial strains from the NBC collection.</title>
        <authorList>
            <person name="Joergensen T.S."/>
            <person name="Alvarez Arevalo M."/>
            <person name="Sterndorff E.B."/>
            <person name="Faurdal D."/>
            <person name="Vuksanovic O."/>
            <person name="Mourched A.-S."/>
            <person name="Charusanti P."/>
            <person name="Shaw S."/>
            <person name="Blin K."/>
            <person name="Weber T."/>
        </authorList>
    </citation>
    <scope>NUCLEOTIDE SEQUENCE</scope>
    <source>
        <strain evidence="2">NBC_00668</strain>
    </source>
</reference>
<organism evidence="2 3">
    <name type="scientific">Streptomyces melanogenes</name>
    <dbReference type="NCBI Taxonomy" id="67326"/>
    <lineage>
        <taxon>Bacteria</taxon>
        <taxon>Bacillati</taxon>
        <taxon>Actinomycetota</taxon>
        <taxon>Actinomycetes</taxon>
        <taxon>Kitasatosporales</taxon>
        <taxon>Streptomycetaceae</taxon>
        <taxon>Streptomyces</taxon>
    </lineage>
</organism>
<accession>A0ABZ1XU81</accession>